<dbReference type="HOGENOM" id="CLU_092206_2_1_0"/>
<dbReference type="EMBL" id="CP001998">
    <property type="protein sequence ID" value="ADE54396.1"/>
    <property type="molecule type" value="Genomic_DNA"/>
</dbReference>
<keyword evidence="2" id="KW-1185">Reference proteome</keyword>
<organism evidence="1 2">
    <name type="scientific">Coraliomargarita akajimensis (strain DSM 45221 / IAM 15411 / JCM 23193 / KCTC 12865 / 04OKA010-24)</name>
    <dbReference type="NCBI Taxonomy" id="583355"/>
    <lineage>
        <taxon>Bacteria</taxon>
        <taxon>Pseudomonadati</taxon>
        <taxon>Verrucomicrobiota</taxon>
        <taxon>Opitutia</taxon>
        <taxon>Puniceicoccales</taxon>
        <taxon>Coraliomargaritaceae</taxon>
        <taxon>Coraliomargarita</taxon>
    </lineage>
</organism>
<dbReference type="eggNOG" id="COG3011">
    <property type="taxonomic scope" value="Bacteria"/>
</dbReference>
<dbReference type="Pfam" id="PF04134">
    <property type="entry name" value="DCC1-like"/>
    <property type="match status" value="1"/>
</dbReference>
<dbReference type="KEGG" id="caa:Caka_1377"/>
<dbReference type="InterPro" id="IPR007263">
    <property type="entry name" value="DCC1-like"/>
</dbReference>
<protein>
    <submittedName>
        <fullName evidence="1">Putative thiol-disulfide oxidoreductase DCC</fullName>
    </submittedName>
</protein>
<proteinExistence type="predicted"/>
<evidence type="ECO:0000313" key="1">
    <source>
        <dbReference type="EMBL" id="ADE54396.1"/>
    </source>
</evidence>
<dbReference type="GO" id="GO:0015035">
    <property type="term" value="F:protein-disulfide reductase activity"/>
    <property type="evidence" value="ECO:0007669"/>
    <property type="project" value="InterPro"/>
</dbReference>
<dbReference type="RefSeq" id="WP_013043118.1">
    <property type="nucleotide sequence ID" value="NC_014008.1"/>
</dbReference>
<accession>D5EIZ7</accession>
<name>D5EIZ7_CORAD</name>
<dbReference type="OrthoDB" id="9785438at2"/>
<gene>
    <name evidence="1" type="ordered locus">Caka_1377</name>
</gene>
<dbReference type="AlphaFoldDB" id="D5EIZ7"/>
<evidence type="ECO:0000313" key="2">
    <source>
        <dbReference type="Proteomes" id="UP000000925"/>
    </source>
</evidence>
<dbReference type="Proteomes" id="UP000000925">
    <property type="component" value="Chromosome"/>
</dbReference>
<dbReference type="InterPro" id="IPR052927">
    <property type="entry name" value="DCC_oxidoreductase"/>
</dbReference>
<dbReference type="PANTHER" id="PTHR33639">
    <property type="entry name" value="THIOL-DISULFIDE OXIDOREDUCTASE DCC"/>
    <property type="match status" value="1"/>
</dbReference>
<dbReference type="PANTHER" id="PTHR33639:SF2">
    <property type="entry name" value="DUF393 DOMAIN-CONTAINING PROTEIN"/>
    <property type="match status" value="1"/>
</dbReference>
<sequence>MKVTPPVLFYDGDCGLCSWSVNFLARHDRRKRLKFAPLQGETAIARLPEEYRLQLSTVVYERSHQHFYVRSGAILRALIDTESHLRWAAYPALCIPRCIRDWCYNRIVHNRHRLFHAKSCPLPKPEERKRMLP</sequence>
<reference evidence="1 2" key="1">
    <citation type="journal article" date="2010" name="Stand. Genomic Sci.">
        <title>Complete genome sequence of Coraliomargarita akajimensis type strain (04OKA010-24).</title>
        <authorList>
            <person name="Mavromatis K."/>
            <person name="Abt B."/>
            <person name="Brambilla E."/>
            <person name="Lapidus A."/>
            <person name="Copeland A."/>
            <person name="Deshpande S."/>
            <person name="Nolan M."/>
            <person name="Lucas S."/>
            <person name="Tice H."/>
            <person name="Cheng J.F."/>
            <person name="Han C."/>
            <person name="Detter J.C."/>
            <person name="Woyke T."/>
            <person name="Goodwin L."/>
            <person name="Pitluck S."/>
            <person name="Held B."/>
            <person name="Brettin T."/>
            <person name="Tapia R."/>
            <person name="Ivanova N."/>
            <person name="Mikhailova N."/>
            <person name="Pati A."/>
            <person name="Liolios K."/>
            <person name="Chen A."/>
            <person name="Palaniappan K."/>
            <person name="Land M."/>
            <person name="Hauser L."/>
            <person name="Chang Y.J."/>
            <person name="Jeffries C.D."/>
            <person name="Rohde M."/>
            <person name="Goker M."/>
            <person name="Bristow J."/>
            <person name="Eisen J.A."/>
            <person name="Markowitz V."/>
            <person name="Hugenholtz P."/>
            <person name="Klenk H.P."/>
            <person name="Kyrpides N.C."/>
        </authorList>
    </citation>
    <scope>NUCLEOTIDE SEQUENCE [LARGE SCALE GENOMIC DNA]</scope>
    <source>
        <strain evidence="2">DSM 45221 / IAM 15411 / JCM 23193 / KCTC 12865</strain>
    </source>
</reference>